<dbReference type="Proteomes" id="UP000076871">
    <property type="component" value="Unassembled WGS sequence"/>
</dbReference>
<keyword evidence="2" id="KW-1185">Reference proteome</keyword>
<sequence length="113" mass="12377">MAQSSPPPPPPDIIPVAPLPRPHHYSHCFCFVSALLYATPTTALNKPTAQNTRHRYLAPVFVADFRSPIPNLVPGGPGPREMNLERVTVTPAGYPSQYDSGSSIHFEQTFVLQ</sequence>
<dbReference type="EMBL" id="KV427687">
    <property type="protein sequence ID" value="KZT00399.1"/>
    <property type="molecule type" value="Genomic_DNA"/>
</dbReference>
<proteinExistence type="predicted"/>
<name>A0A165B749_9APHY</name>
<gene>
    <name evidence="1" type="ORF">LAESUDRAFT_764677</name>
</gene>
<accession>A0A165B749</accession>
<protein>
    <submittedName>
        <fullName evidence="1">Uncharacterized protein</fullName>
    </submittedName>
</protein>
<dbReference type="InParanoid" id="A0A165B749"/>
<dbReference type="GeneID" id="63830511"/>
<evidence type="ECO:0000313" key="2">
    <source>
        <dbReference type="Proteomes" id="UP000076871"/>
    </source>
</evidence>
<dbReference type="RefSeq" id="XP_040758139.1">
    <property type="nucleotide sequence ID" value="XM_040913483.1"/>
</dbReference>
<evidence type="ECO:0000313" key="1">
    <source>
        <dbReference type="EMBL" id="KZT00399.1"/>
    </source>
</evidence>
<dbReference type="AlphaFoldDB" id="A0A165B749"/>
<reference evidence="1 2" key="1">
    <citation type="journal article" date="2016" name="Mol. Biol. Evol.">
        <title>Comparative Genomics of Early-Diverging Mushroom-Forming Fungi Provides Insights into the Origins of Lignocellulose Decay Capabilities.</title>
        <authorList>
            <person name="Nagy L.G."/>
            <person name="Riley R."/>
            <person name="Tritt A."/>
            <person name="Adam C."/>
            <person name="Daum C."/>
            <person name="Floudas D."/>
            <person name="Sun H."/>
            <person name="Yadav J.S."/>
            <person name="Pangilinan J."/>
            <person name="Larsson K.H."/>
            <person name="Matsuura K."/>
            <person name="Barry K."/>
            <person name="Labutti K."/>
            <person name="Kuo R."/>
            <person name="Ohm R.A."/>
            <person name="Bhattacharya S.S."/>
            <person name="Shirouzu T."/>
            <person name="Yoshinaga Y."/>
            <person name="Martin F.M."/>
            <person name="Grigoriev I.V."/>
            <person name="Hibbett D.S."/>
        </authorList>
    </citation>
    <scope>NUCLEOTIDE SEQUENCE [LARGE SCALE GENOMIC DNA]</scope>
    <source>
        <strain evidence="1 2">93-53</strain>
    </source>
</reference>
<organism evidence="1 2">
    <name type="scientific">Laetiporus sulphureus 93-53</name>
    <dbReference type="NCBI Taxonomy" id="1314785"/>
    <lineage>
        <taxon>Eukaryota</taxon>
        <taxon>Fungi</taxon>
        <taxon>Dikarya</taxon>
        <taxon>Basidiomycota</taxon>
        <taxon>Agaricomycotina</taxon>
        <taxon>Agaricomycetes</taxon>
        <taxon>Polyporales</taxon>
        <taxon>Laetiporus</taxon>
    </lineage>
</organism>